<proteinExistence type="inferred from homology"/>
<dbReference type="Pfam" id="PF00225">
    <property type="entry name" value="Kinesin"/>
    <property type="match status" value="1"/>
</dbReference>
<keyword evidence="4 8" id="KW-0547">Nucleotide-binding</keyword>
<keyword evidence="3 9" id="KW-0493">Microtubule</keyword>
<name>A0ABD3TXT2_SINWO</name>
<dbReference type="InterPro" id="IPR027417">
    <property type="entry name" value="P-loop_NTPase"/>
</dbReference>
<evidence type="ECO:0000313" key="14">
    <source>
        <dbReference type="Proteomes" id="UP001634394"/>
    </source>
</evidence>
<dbReference type="GO" id="GO:0005874">
    <property type="term" value="C:microtubule"/>
    <property type="evidence" value="ECO:0007669"/>
    <property type="project" value="UniProtKB-KW"/>
</dbReference>
<feature type="coiled-coil region" evidence="10">
    <location>
        <begin position="331"/>
        <end position="358"/>
    </location>
</feature>
<dbReference type="PRINTS" id="PR00380">
    <property type="entry name" value="KINESINHEAVY"/>
</dbReference>
<feature type="compositionally biased region" description="Polar residues" evidence="11">
    <location>
        <begin position="72"/>
        <end position="92"/>
    </location>
</feature>
<evidence type="ECO:0000313" key="13">
    <source>
        <dbReference type="EMBL" id="KAL3841511.1"/>
    </source>
</evidence>
<dbReference type="PROSITE" id="PS50067">
    <property type="entry name" value="KINESIN_MOTOR_2"/>
    <property type="match status" value="1"/>
</dbReference>
<dbReference type="GO" id="GO:0005524">
    <property type="term" value="F:ATP binding"/>
    <property type="evidence" value="ECO:0007669"/>
    <property type="project" value="UniProtKB-UniRule"/>
</dbReference>
<dbReference type="Proteomes" id="UP001634394">
    <property type="component" value="Unassembled WGS sequence"/>
</dbReference>
<evidence type="ECO:0000256" key="10">
    <source>
        <dbReference type="SAM" id="Coils"/>
    </source>
</evidence>
<dbReference type="EMBL" id="JBJQND010000017">
    <property type="protein sequence ID" value="KAL3841511.1"/>
    <property type="molecule type" value="Genomic_DNA"/>
</dbReference>
<feature type="binding site" evidence="8">
    <location>
        <begin position="458"/>
        <end position="465"/>
    </location>
    <ligand>
        <name>ATP</name>
        <dbReference type="ChEBI" id="CHEBI:30616"/>
    </ligand>
</feature>
<dbReference type="SUPFAM" id="SSF52540">
    <property type="entry name" value="P-loop containing nucleoside triphosphate hydrolases"/>
    <property type="match status" value="1"/>
</dbReference>
<dbReference type="InterPro" id="IPR036961">
    <property type="entry name" value="Kinesin_motor_dom_sf"/>
</dbReference>
<keyword evidence="7" id="KW-0963">Cytoplasm</keyword>
<organism evidence="13 14">
    <name type="scientific">Sinanodonta woodiana</name>
    <name type="common">Chinese pond mussel</name>
    <name type="synonym">Anodonta woodiana</name>
    <dbReference type="NCBI Taxonomy" id="1069815"/>
    <lineage>
        <taxon>Eukaryota</taxon>
        <taxon>Metazoa</taxon>
        <taxon>Spiralia</taxon>
        <taxon>Lophotrochozoa</taxon>
        <taxon>Mollusca</taxon>
        <taxon>Bivalvia</taxon>
        <taxon>Autobranchia</taxon>
        <taxon>Heteroconchia</taxon>
        <taxon>Palaeoheterodonta</taxon>
        <taxon>Unionida</taxon>
        <taxon>Unionoidea</taxon>
        <taxon>Unionidae</taxon>
        <taxon>Unioninae</taxon>
        <taxon>Sinanodonta</taxon>
    </lineage>
</organism>
<evidence type="ECO:0000256" key="2">
    <source>
        <dbReference type="ARBA" id="ARBA00010899"/>
    </source>
</evidence>
<evidence type="ECO:0000259" key="12">
    <source>
        <dbReference type="PROSITE" id="PS50067"/>
    </source>
</evidence>
<comment type="subcellular location">
    <subcellularLocation>
        <location evidence="1">Cytoplasm</location>
        <location evidence="1">Cytoskeleton</location>
    </subcellularLocation>
</comment>
<reference evidence="13 14" key="1">
    <citation type="submission" date="2024-11" db="EMBL/GenBank/DDBJ databases">
        <title>Chromosome-level genome assembly of the freshwater bivalve Anodonta woodiana.</title>
        <authorList>
            <person name="Chen X."/>
        </authorList>
    </citation>
    <scope>NUCLEOTIDE SEQUENCE [LARGE SCALE GENOMIC DNA]</scope>
    <source>
        <strain evidence="13">MN2024</strain>
        <tissue evidence="13">Gills</tissue>
    </source>
</reference>
<evidence type="ECO:0000256" key="5">
    <source>
        <dbReference type="ARBA" id="ARBA00022840"/>
    </source>
</evidence>
<dbReference type="InterPro" id="IPR019821">
    <property type="entry name" value="Kinesin_motor_CS"/>
</dbReference>
<dbReference type="Gene3D" id="3.40.850.10">
    <property type="entry name" value="Kinesin motor domain"/>
    <property type="match status" value="1"/>
</dbReference>
<dbReference type="PROSITE" id="PS00411">
    <property type="entry name" value="KINESIN_MOTOR_1"/>
    <property type="match status" value="1"/>
</dbReference>
<dbReference type="InterPro" id="IPR027640">
    <property type="entry name" value="Kinesin-like_fam"/>
</dbReference>
<dbReference type="SMART" id="SM00129">
    <property type="entry name" value="KISc"/>
    <property type="match status" value="1"/>
</dbReference>
<keyword evidence="7" id="KW-0206">Cytoskeleton</keyword>
<evidence type="ECO:0000256" key="3">
    <source>
        <dbReference type="ARBA" id="ARBA00022701"/>
    </source>
</evidence>
<feature type="compositionally biased region" description="Low complexity" evidence="11">
    <location>
        <begin position="16"/>
        <end position="28"/>
    </location>
</feature>
<dbReference type="AlphaFoldDB" id="A0ABD3TXT2"/>
<dbReference type="CDD" id="cd01366">
    <property type="entry name" value="KISc_C_terminal"/>
    <property type="match status" value="1"/>
</dbReference>
<comment type="caution">
    <text evidence="13">The sequence shown here is derived from an EMBL/GenBank/DDBJ whole genome shotgun (WGS) entry which is preliminary data.</text>
</comment>
<evidence type="ECO:0000256" key="11">
    <source>
        <dbReference type="SAM" id="MobiDB-lite"/>
    </source>
</evidence>
<keyword evidence="6 8" id="KW-0505">Motor protein</keyword>
<feature type="region of interest" description="Disordered" evidence="11">
    <location>
        <begin position="1"/>
        <end position="160"/>
    </location>
</feature>
<evidence type="ECO:0000256" key="8">
    <source>
        <dbReference type="PROSITE-ProRule" id="PRU00283"/>
    </source>
</evidence>
<feature type="compositionally biased region" description="Polar residues" evidence="11">
    <location>
        <begin position="117"/>
        <end position="128"/>
    </location>
</feature>
<feature type="compositionally biased region" description="Polar residues" evidence="11">
    <location>
        <begin position="137"/>
        <end position="147"/>
    </location>
</feature>
<dbReference type="InterPro" id="IPR001752">
    <property type="entry name" value="Kinesin_motor_dom"/>
</dbReference>
<accession>A0ABD3TXT2</accession>
<dbReference type="Gene3D" id="1.20.5.170">
    <property type="match status" value="1"/>
</dbReference>
<protein>
    <recommendedName>
        <fullName evidence="9">Kinesin-like protein</fullName>
    </recommendedName>
</protein>
<keyword evidence="10" id="KW-0175">Coiled coil</keyword>
<evidence type="ECO:0000256" key="9">
    <source>
        <dbReference type="RuleBase" id="RU000394"/>
    </source>
</evidence>
<feature type="compositionally biased region" description="Low complexity" evidence="11">
    <location>
        <begin position="100"/>
        <end position="111"/>
    </location>
</feature>
<dbReference type="PANTHER" id="PTHR47972">
    <property type="entry name" value="KINESIN-LIKE PROTEIN KLP-3"/>
    <property type="match status" value="1"/>
</dbReference>
<feature type="domain" description="Kinesin motor" evidence="12">
    <location>
        <begin position="358"/>
        <end position="724"/>
    </location>
</feature>
<comment type="similarity">
    <text evidence="2">Belongs to the TRAFAC class myosin-kinesin ATPase superfamily. Kinesin family. KIN-14 subfamily.</text>
</comment>
<evidence type="ECO:0000256" key="6">
    <source>
        <dbReference type="ARBA" id="ARBA00023175"/>
    </source>
</evidence>
<keyword evidence="5 8" id="KW-0067">ATP-binding</keyword>
<evidence type="ECO:0000256" key="1">
    <source>
        <dbReference type="ARBA" id="ARBA00004245"/>
    </source>
</evidence>
<evidence type="ECO:0000256" key="4">
    <source>
        <dbReference type="ARBA" id="ARBA00022741"/>
    </source>
</evidence>
<keyword evidence="14" id="KW-1185">Reference proteome</keyword>
<feature type="coiled-coil region" evidence="10">
    <location>
        <begin position="194"/>
        <end position="274"/>
    </location>
</feature>
<sequence>MDVQRKPLITQNGSRLPQPQSQSKLKPPTSFKRPRSPDEVSACKRSRRDTSTSSSNETLNSSTVSISITSSKQCLSSSVPKLRNSKSTSTLRPSVLKQPSTSKTKSTATVKPISRQAPVSNKTTSGNVSRAVESTGVEPTTSNSTAKPTAAGGNRKRPTWDLKGRLQDMEELLRSQDVHSQTLATQLTDYNQRIAYLESQKNQLSDVVSQKEQQTSDASKQITNLRNQLKNAEDEFNSMKRKYQQELDDLNFANTSLKRQREALEGDILALQQETSGLKSTMSQLTSAQAGLNAELESTKLLLDQSVKDGKDKDAEIQQLKKDILAHLATIDENNAKLREHETERRKLHNSIQELKGNIRVFCRVRPLIGDETLGNDGSLQHMSFPDIEGKILELEKIGDVSLNESTISAARRANNKYEFNFDKVFQPTSTQAEVFEEISQLIQSALDGYNVCIFAYGQTGSGKTYTMEGPNTGDPETIGMIPRAVMQIFDTIRGLEDNGWQYQFEASFLEIYNETIRDLLGNLKEEVKHEIKLAGQGNNEVVVTNLTVVPVTTEKQIHALLKTAAQNRAVAETKCNERSSRSHSVFRLKITGSNEFTGEKCQDLKESCRSILEQDHVYPDSSGTLNLVDLAGSERLKESGSEGQRLKETQNINKSLSNLGIVILALANKDSHIPYRNSKLTYLLQNSLGGNSKTLMFVNVSPKEDNFQETLNSLRFATKVNQCNIGTATKKIK</sequence>
<dbReference type="GO" id="GO:0003774">
    <property type="term" value="F:cytoskeletal motor activity"/>
    <property type="evidence" value="ECO:0007669"/>
    <property type="project" value="UniProtKB-UniRule"/>
</dbReference>
<gene>
    <name evidence="13" type="ORF">ACJMK2_019645</name>
</gene>
<feature type="compositionally biased region" description="Low complexity" evidence="11">
    <location>
        <begin position="51"/>
        <end position="71"/>
    </location>
</feature>
<evidence type="ECO:0000256" key="7">
    <source>
        <dbReference type="ARBA" id="ARBA00023212"/>
    </source>
</evidence>
<dbReference type="PANTHER" id="PTHR47972:SF45">
    <property type="entry name" value="PROTEIN CLARET SEGREGATIONAL"/>
    <property type="match status" value="1"/>
</dbReference>